<dbReference type="Pfam" id="PF00543">
    <property type="entry name" value="P-II"/>
    <property type="match status" value="1"/>
</dbReference>
<dbReference type="Gene3D" id="3.30.70.120">
    <property type="match status" value="1"/>
</dbReference>
<name>A0ABY6MSK4_9BURK</name>
<dbReference type="InterPro" id="IPR002187">
    <property type="entry name" value="N-reg_PII"/>
</dbReference>
<protein>
    <submittedName>
        <fullName evidence="1">Transcriptional regulator</fullName>
    </submittedName>
</protein>
<dbReference type="InterPro" id="IPR011322">
    <property type="entry name" value="N-reg_PII-like_a/b"/>
</dbReference>
<organism evidence="1 2">
    <name type="scientific">Caldimonas aquatica</name>
    <dbReference type="NCBI Taxonomy" id="376175"/>
    <lineage>
        <taxon>Bacteria</taxon>
        <taxon>Pseudomonadati</taxon>
        <taxon>Pseudomonadota</taxon>
        <taxon>Betaproteobacteria</taxon>
        <taxon>Burkholderiales</taxon>
        <taxon>Sphaerotilaceae</taxon>
        <taxon>Caldimonas</taxon>
    </lineage>
</organism>
<proteinExistence type="predicted"/>
<dbReference type="RefSeq" id="WP_264892725.1">
    <property type="nucleotide sequence ID" value="NZ_CP110257.1"/>
</dbReference>
<accession>A0ABY6MSK4</accession>
<sequence length="105" mass="11790">MHTMALTKHARQLLVIIAEAALEKSLVRDVKRLGAHGYTVYDVRGEGAMGVREGEWEADRTIEMKVICEAQVADQIAEHVLNTYAPNYAVTMFFAAVQVLRPEKF</sequence>
<evidence type="ECO:0000313" key="2">
    <source>
        <dbReference type="Proteomes" id="UP001163266"/>
    </source>
</evidence>
<reference evidence="1" key="1">
    <citation type="submission" date="2022-10" db="EMBL/GenBank/DDBJ databases">
        <title>Complete genome sequence of Schlegelella aquatica LMG 23380.</title>
        <authorList>
            <person name="Musilova J."/>
            <person name="Kourilova X."/>
            <person name="Bezdicek M."/>
            <person name="Hermankova K."/>
            <person name="Obruca S."/>
            <person name="Sedlar K."/>
        </authorList>
    </citation>
    <scope>NUCLEOTIDE SEQUENCE</scope>
    <source>
        <strain evidence="1">LMG 23380</strain>
    </source>
</reference>
<keyword evidence="2" id="KW-1185">Reference proteome</keyword>
<dbReference type="EMBL" id="CP110257">
    <property type="protein sequence ID" value="UZD55003.1"/>
    <property type="molecule type" value="Genomic_DNA"/>
</dbReference>
<dbReference type="Proteomes" id="UP001163266">
    <property type="component" value="Chromosome"/>
</dbReference>
<dbReference type="InterPro" id="IPR015867">
    <property type="entry name" value="N-reg_PII/ATP_PRibTrfase_C"/>
</dbReference>
<gene>
    <name evidence="1" type="ORF">OMP39_15270</name>
</gene>
<evidence type="ECO:0000313" key="1">
    <source>
        <dbReference type="EMBL" id="UZD55003.1"/>
    </source>
</evidence>
<dbReference type="SUPFAM" id="SSF54913">
    <property type="entry name" value="GlnB-like"/>
    <property type="match status" value="1"/>
</dbReference>